<dbReference type="EMBL" id="CP093326">
    <property type="protein sequence ID" value="UNK45280.1"/>
    <property type="molecule type" value="Genomic_DNA"/>
</dbReference>
<evidence type="ECO:0000313" key="3">
    <source>
        <dbReference type="Proteomes" id="UP000829069"/>
    </source>
</evidence>
<evidence type="ECO:0000256" key="1">
    <source>
        <dbReference type="SAM" id="SignalP"/>
    </source>
</evidence>
<feature type="signal peptide" evidence="1">
    <location>
        <begin position="1"/>
        <end position="20"/>
    </location>
</feature>
<organism evidence="2 3">
    <name type="scientific">Arthrobacter sulfonylureivorans</name>
    <dbReference type="NCBI Taxonomy" id="2486855"/>
    <lineage>
        <taxon>Bacteria</taxon>
        <taxon>Bacillati</taxon>
        <taxon>Actinomycetota</taxon>
        <taxon>Actinomycetes</taxon>
        <taxon>Micrococcales</taxon>
        <taxon>Micrococcaceae</taxon>
        <taxon>Arthrobacter</taxon>
    </lineage>
</organism>
<protein>
    <recommendedName>
        <fullName evidence="4">Lipoprotein</fullName>
    </recommendedName>
</protein>
<evidence type="ECO:0000313" key="2">
    <source>
        <dbReference type="EMBL" id="UNK45280.1"/>
    </source>
</evidence>
<dbReference type="Proteomes" id="UP000829069">
    <property type="component" value="Chromosome"/>
</dbReference>
<name>A0ABY3W515_9MICC</name>
<accession>A0ABY3W515</accession>
<dbReference type="PROSITE" id="PS51257">
    <property type="entry name" value="PROKAR_LIPOPROTEIN"/>
    <property type="match status" value="1"/>
</dbReference>
<sequence>MIRRYSALLMLPLVALVATGCGQIEQAASDAADQAANAASEAVSQAASDLANAAVGEAVKQACAPIRDGSIGAEEQQLLGGLVSAADAAGVPAEITGPMSQIAESGDQIPAETVASMQKACDDYSAG</sequence>
<evidence type="ECO:0008006" key="4">
    <source>
        <dbReference type="Google" id="ProtNLM"/>
    </source>
</evidence>
<keyword evidence="1" id="KW-0732">Signal</keyword>
<reference evidence="2 3" key="1">
    <citation type="submission" date="2022-03" db="EMBL/GenBank/DDBJ databases">
        <title>Isotopic signatures of nitrous oxide derived from detoxification processes.</title>
        <authorList>
            <person name="Behrendt U."/>
            <person name="Buchen C."/>
            <person name="Well R."/>
            <person name="Ulrich A."/>
            <person name="Rohe L."/>
            <person name="Kolb S."/>
            <person name="Schloter M."/>
            <person name="Horn M.A."/>
            <person name="Augustin J."/>
        </authorList>
    </citation>
    <scope>NUCLEOTIDE SEQUENCE [LARGE SCALE GENOMIC DNA]</scope>
    <source>
        <strain evidence="2 3">S4-C24</strain>
    </source>
</reference>
<gene>
    <name evidence="2" type="ORF">MNQ99_15285</name>
</gene>
<feature type="chain" id="PRO_5045464436" description="Lipoprotein" evidence="1">
    <location>
        <begin position="21"/>
        <end position="127"/>
    </location>
</feature>
<dbReference type="RefSeq" id="WP_241913541.1">
    <property type="nucleotide sequence ID" value="NZ_CP093326.1"/>
</dbReference>
<proteinExistence type="predicted"/>
<keyword evidence="3" id="KW-1185">Reference proteome</keyword>